<protein>
    <recommendedName>
        <fullName evidence="5">RxLR effector protein</fullName>
    </recommendedName>
</protein>
<dbReference type="KEGG" id="blac:94346634"/>
<evidence type="ECO:0000313" key="4">
    <source>
        <dbReference type="Proteomes" id="UP000294530"/>
    </source>
</evidence>
<name>A0A976FM49_BRELC</name>
<comment type="caution">
    <text evidence="3">The sequence shown here is derived from an EMBL/GenBank/DDBJ whole genome shotgun (WGS) entry which is preliminary data.</text>
</comment>
<keyword evidence="1" id="KW-0732">Signal</keyword>
<reference evidence="3" key="2">
    <citation type="submission" date="2021-07" db="EMBL/GenBank/DDBJ databases">
        <authorList>
            <person name="Fletcher K."/>
        </authorList>
    </citation>
    <scope>NUCLEOTIDE SEQUENCE</scope>
    <source>
        <strain evidence="3">SF5</strain>
    </source>
</reference>
<dbReference type="AlphaFoldDB" id="A0A976FM49"/>
<keyword evidence="4" id="KW-1185">Reference proteome</keyword>
<feature type="signal peptide" evidence="1">
    <location>
        <begin position="1"/>
        <end position="20"/>
    </location>
</feature>
<evidence type="ECO:0000256" key="1">
    <source>
        <dbReference type="SAM" id="SignalP"/>
    </source>
</evidence>
<evidence type="ECO:0008006" key="5">
    <source>
        <dbReference type="Google" id="ProtNLM"/>
    </source>
</evidence>
<organism evidence="3 4">
    <name type="scientific">Bremia lactucae</name>
    <name type="common">Lettuce downy mildew</name>
    <dbReference type="NCBI Taxonomy" id="4779"/>
    <lineage>
        <taxon>Eukaryota</taxon>
        <taxon>Sar</taxon>
        <taxon>Stramenopiles</taxon>
        <taxon>Oomycota</taxon>
        <taxon>Peronosporomycetes</taxon>
        <taxon>Peronosporales</taxon>
        <taxon>Peronosporaceae</taxon>
        <taxon>Bremia</taxon>
    </lineage>
</organism>
<sequence>MHLIRSVLIVVAALVAISEGKSIRGTDYGENLQQGTDANMANTIEDRRSGGIGREPYRATGIGILTPFMYSSDTPNLDRKREHFARKVHAAYMKMQKDNQAV</sequence>
<dbReference type="GeneID" id="94346634"/>
<reference evidence="3 4" key="1">
    <citation type="journal article" date="2021" name="Genome Biol.">
        <title>AFLAP: assembly-free linkage analysis pipeline using k-mers from genome sequencing data.</title>
        <authorList>
            <person name="Fletcher K."/>
            <person name="Zhang L."/>
            <person name="Gil J."/>
            <person name="Han R."/>
            <person name="Cavanaugh K."/>
            <person name="Michelmore R."/>
        </authorList>
    </citation>
    <scope>NUCLEOTIDE SEQUENCE [LARGE SCALE GENOMIC DNA]</scope>
    <source>
        <strain evidence="3 4">SF5</strain>
    </source>
</reference>
<evidence type="ECO:0000313" key="3">
    <source>
        <dbReference type="EMBL" id="TDH69333.1"/>
    </source>
</evidence>
<feature type="chain" id="PRO_5038278310" description="RxLR effector protein" evidence="1">
    <location>
        <begin position="21"/>
        <end position="102"/>
    </location>
</feature>
<dbReference type="EMBL" id="SHOA02000002">
    <property type="protein sequence ID" value="TDH69333.1"/>
    <property type="molecule type" value="Genomic_DNA"/>
</dbReference>
<gene>
    <name evidence="3" type="ORF">CCR75_002866</name>
    <name evidence="2" type="ORF">CCR75_002868</name>
</gene>
<dbReference type="EMBL" id="SHOA02000002">
    <property type="protein sequence ID" value="TDH69179.1"/>
    <property type="molecule type" value="Genomic_DNA"/>
</dbReference>
<evidence type="ECO:0000313" key="2">
    <source>
        <dbReference type="EMBL" id="TDH69179.1"/>
    </source>
</evidence>
<accession>A0A976FM49</accession>
<proteinExistence type="predicted"/>
<dbReference type="Proteomes" id="UP000294530">
    <property type="component" value="Unassembled WGS sequence"/>
</dbReference>
<dbReference type="RefSeq" id="XP_067818832.1">
    <property type="nucleotide sequence ID" value="XM_067960963.1"/>
</dbReference>